<evidence type="ECO:0000313" key="2">
    <source>
        <dbReference type="Proteomes" id="UP000288805"/>
    </source>
</evidence>
<sequence>MSTNQTPLIEECRTHCTSKERKASSIALYPSYKIESGGHWFPLPLYTSGTYNSKNLRYPLRRGKCWFPVEVNPFEISIEEASGKLRGVIVKRGRGCSSWIRFGEVSLRNLLKGVEACCREESLVCNKAWRKNGRAFKLERCANEDGRLFFAHKLCSPGLRFLPHSEGQSSPAVKRVLGDPEWIQLAEGSRLRKNS</sequence>
<gene>
    <name evidence="1" type="ORF">CK203_109313</name>
</gene>
<dbReference type="EMBL" id="QGNW01002541">
    <property type="protein sequence ID" value="RVW18248.1"/>
    <property type="molecule type" value="Genomic_DNA"/>
</dbReference>
<proteinExistence type="predicted"/>
<reference evidence="1 2" key="1">
    <citation type="journal article" date="2018" name="PLoS Genet.">
        <title>Population sequencing reveals clonal diversity and ancestral inbreeding in the grapevine cultivar Chardonnay.</title>
        <authorList>
            <person name="Roach M.J."/>
            <person name="Johnson D.L."/>
            <person name="Bohlmann J."/>
            <person name="van Vuuren H.J."/>
            <person name="Jones S.J."/>
            <person name="Pretorius I.S."/>
            <person name="Schmidt S.A."/>
            <person name="Borneman A.R."/>
        </authorList>
    </citation>
    <scope>NUCLEOTIDE SEQUENCE [LARGE SCALE GENOMIC DNA]</scope>
    <source>
        <strain evidence="2">cv. Chardonnay</strain>
        <tissue evidence="1">Leaf</tissue>
    </source>
</reference>
<name>A0A438C4X6_VITVI</name>
<evidence type="ECO:0000313" key="1">
    <source>
        <dbReference type="EMBL" id="RVW18248.1"/>
    </source>
</evidence>
<comment type="caution">
    <text evidence="1">The sequence shown here is derived from an EMBL/GenBank/DDBJ whole genome shotgun (WGS) entry which is preliminary data.</text>
</comment>
<accession>A0A438C4X6</accession>
<dbReference type="AlphaFoldDB" id="A0A438C4X6"/>
<dbReference type="Proteomes" id="UP000288805">
    <property type="component" value="Unassembled WGS sequence"/>
</dbReference>
<organism evidence="1 2">
    <name type="scientific">Vitis vinifera</name>
    <name type="common">Grape</name>
    <dbReference type="NCBI Taxonomy" id="29760"/>
    <lineage>
        <taxon>Eukaryota</taxon>
        <taxon>Viridiplantae</taxon>
        <taxon>Streptophyta</taxon>
        <taxon>Embryophyta</taxon>
        <taxon>Tracheophyta</taxon>
        <taxon>Spermatophyta</taxon>
        <taxon>Magnoliopsida</taxon>
        <taxon>eudicotyledons</taxon>
        <taxon>Gunneridae</taxon>
        <taxon>Pentapetalae</taxon>
        <taxon>rosids</taxon>
        <taxon>Vitales</taxon>
        <taxon>Vitaceae</taxon>
        <taxon>Viteae</taxon>
        <taxon>Vitis</taxon>
    </lineage>
</organism>
<protein>
    <submittedName>
        <fullName evidence="1">Uncharacterized protein</fullName>
    </submittedName>
</protein>